<dbReference type="FunFam" id="3.40.309.10:FF:000023">
    <property type="entry name" value="Aldehyde dehydrogenase 12"/>
    <property type="match status" value="1"/>
</dbReference>
<evidence type="ECO:0000256" key="3">
    <source>
        <dbReference type="ARBA" id="ARBA00023027"/>
    </source>
</evidence>
<dbReference type="AlphaFoldDB" id="A0A0P1B5B9"/>
<reference evidence="7" key="1">
    <citation type="submission" date="2014-09" db="EMBL/GenBank/DDBJ databases">
        <authorList>
            <person name="Sharma Rahul"/>
            <person name="Thines Marco"/>
        </authorList>
    </citation>
    <scope>NUCLEOTIDE SEQUENCE [LARGE SCALE GENOMIC DNA]</scope>
</reference>
<dbReference type="FunFam" id="3.40.605.10:FF:000019">
    <property type="entry name" value="probable aldehyde dehydrogenase"/>
    <property type="match status" value="1"/>
</dbReference>
<evidence type="ECO:0000313" key="6">
    <source>
        <dbReference type="EMBL" id="CEG48863.1"/>
    </source>
</evidence>
<keyword evidence="7" id="KW-1185">Reference proteome</keyword>
<organism evidence="6 7">
    <name type="scientific">Plasmopara halstedii</name>
    <name type="common">Downy mildew of sunflower</name>
    <dbReference type="NCBI Taxonomy" id="4781"/>
    <lineage>
        <taxon>Eukaryota</taxon>
        <taxon>Sar</taxon>
        <taxon>Stramenopiles</taxon>
        <taxon>Oomycota</taxon>
        <taxon>Peronosporomycetes</taxon>
        <taxon>Peronosporales</taxon>
        <taxon>Peronosporaceae</taxon>
        <taxon>Plasmopara</taxon>
    </lineage>
</organism>
<dbReference type="InterPro" id="IPR015590">
    <property type="entry name" value="Aldehyde_DH_dom"/>
</dbReference>
<dbReference type="GO" id="GO:0004029">
    <property type="term" value="F:aldehyde dehydrogenase (NAD+) activity"/>
    <property type="evidence" value="ECO:0007669"/>
    <property type="project" value="InterPro"/>
</dbReference>
<feature type="region of interest" description="Disordered" evidence="4">
    <location>
        <begin position="200"/>
        <end position="224"/>
    </location>
</feature>
<dbReference type="Proteomes" id="UP000054928">
    <property type="component" value="Unassembled WGS sequence"/>
</dbReference>
<dbReference type="Pfam" id="PF00171">
    <property type="entry name" value="Aldedh"/>
    <property type="match status" value="1"/>
</dbReference>
<feature type="region of interest" description="Disordered" evidence="4">
    <location>
        <begin position="116"/>
        <end position="147"/>
    </location>
</feature>
<dbReference type="PANTHER" id="PTHR43521:SF7">
    <property type="entry name" value="DELTA-1-PYRROLINE-5-CARBOXYLATE DEHYDROGENASE 12A1, MITOCHONDRIAL"/>
    <property type="match status" value="1"/>
</dbReference>
<dbReference type="GeneID" id="36401715"/>
<dbReference type="OMA" id="HKYQTIV"/>
<feature type="compositionally biased region" description="Polar residues" evidence="4">
    <location>
        <begin position="28"/>
        <end position="48"/>
    </location>
</feature>
<dbReference type="EMBL" id="CCYD01003042">
    <property type="protein sequence ID" value="CEG48863.1"/>
    <property type="molecule type" value="Genomic_DNA"/>
</dbReference>
<evidence type="ECO:0000256" key="4">
    <source>
        <dbReference type="SAM" id="MobiDB-lite"/>
    </source>
</evidence>
<dbReference type="RefSeq" id="XP_024585232.1">
    <property type="nucleotide sequence ID" value="XM_024719987.1"/>
</dbReference>
<dbReference type="InterPro" id="IPR016162">
    <property type="entry name" value="Ald_DH_N"/>
</dbReference>
<feature type="region of interest" description="Disordered" evidence="4">
    <location>
        <begin position="1"/>
        <end position="63"/>
    </location>
</feature>
<sequence>MTSVDDGTMNVGYPSGKSADGTSIKKFTITSEDVSTSTMTGASRNIGHSSGGHATVEHDKHKSEEETIRDYASGGHTIGGHMTDGYTAGEYAFGDHTPKEEKSGTYTAGDFTTHGITSGKHATNQQTTREHTTGGATHETIDDHPVPSGYYSNDNYESLTATAADNTATKTHTTDFNYDTTGTATESATSSGGYFTDTHDETSTEADPNFSGAEPTDGFNLVNGKWTKTNKTETIVDPLNGEAFMTMPLTQKDELDPFVESMTSCPKHGLHNPLKNVERYVMYGEVSAKAGAMFREEKVADYFARLVQRTSPKSYFQARNEVKVTGKFLENFSGDQVRFLARSFGVPGDHLGQTSFGYRWPYGPVALITPFNFPIEIPVLQMMGALYMGNKVLLKVDSKVSIVMQETLRLLHECGMPMTDVDFINSDGAVMNDLLLRIKPRNTLFTGSQAVAEKLAKDLNGRIKLEDAGFDWKVLGPDVRDFDYVAWTSDQDAYACSGQKCSAQSVLFMHRNWVKAGLEKKLAELANRRKLSDLTIGPVLTVTTKRMLDHAAALLKIPGSRVAFGAEELESHTIPEKYGALKPTAIFVPLKEFVKPENFELVTTEIFGPFQVLTEYDDNELPQVLQALERMNAHLTAAVVSNDQDFTNEVLAATVNGTTYSGIRARTTGAPQNHWFGPAGDPCAGGIGTPEAIKLVWSCHREIISDVGPVPPTWTIPEAT</sequence>
<keyword evidence="2" id="KW-0560">Oxidoreductase</keyword>
<dbReference type="SUPFAM" id="SSF53720">
    <property type="entry name" value="ALDH-like"/>
    <property type="match status" value="1"/>
</dbReference>
<accession>A0A0P1B5B9</accession>
<feature type="compositionally biased region" description="Polar residues" evidence="4">
    <location>
        <begin position="116"/>
        <end position="127"/>
    </location>
</feature>
<dbReference type="Gene3D" id="3.40.605.10">
    <property type="entry name" value="Aldehyde Dehydrogenase, Chain A, domain 1"/>
    <property type="match status" value="1"/>
</dbReference>
<proteinExistence type="inferred from homology"/>
<name>A0A0P1B5B9_PLAHL</name>
<comment type="similarity">
    <text evidence="1">Belongs to the aldehyde dehydrogenase family.</text>
</comment>
<dbReference type="InterPro" id="IPR016160">
    <property type="entry name" value="Ald_DH_CS_CYS"/>
</dbReference>
<evidence type="ECO:0000259" key="5">
    <source>
        <dbReference type="Pfam" id="PF00171"/>
    </source>
</evidence>
<dbReference type="InterPro" id="IPR016161">
    <property type="entry name" value="Ald_DH/histidinol_DH"/>
</dbReference>
<dbReference type="STRING" id="4781.A0A0P1B5B9"/>
<protein>
    <submittedName>
        <fullName evidence="6">Delta-1-pyrroline-5-carboxylate dehydrogenase mitochondrial-like</fullName>
    </submittedName>
</protein>
<dbReference type="OrthoDB" id="440325at2759"/>
<dbReference type="InterPro" id="IPR016163">
    <property type="entry name" value="Ald_DH_C"/>
</dbReference>
<evidence type="ECO:0000256" key="1">
    <source>
        <dbReference type="ARBA" id="ARBA00009986"/>
    </source>
</evidence>
<dbReference type="PROSITE" id="PS00070">
    <property type="entry name" value="ALDEHYDE_DEHYDR_CYS"/>
    <property type="match status" value="1"/>
</dbReference>
<dbReference type="PANTHER" id="PTHR43521">
    <property type="entry name" value="ALPHA-AMINOADIPIC SEMIALDEHYDE DEHYDROGENASE"/>
    <property type="match status" value="1"/>
</dbReference>
<keyword evidence="3" id="KW-0520">NAD</keyword>
<evidence type="ECO:0000256" key="2">
    <source>
        <dbReference type="ARBA" id="ARBA00023002"/>
    </source>
</evidence>
<feature type="domain" description="Aldehyde dehydrogenase" evidence="5">
    <location>
        <begin position="226"/>
        <end position="661"/>
    </location>
</feature>
<evidence type="ECO:0000313" key="7">
    <source>
        <dbReference type="Proteomes" id="UP000054928"/>
    </source>
</evidence>
<dbReference type="InterPro" id="IPR044638">
    <property type="entry name" value="ALDH7A1-like"/>
</dbReference>
<dbReference type="Gene3D" id="3.40.309.10">
    <property type="entry name" value="Aldehyde Dehydrogenase, Chain A, domain 2"/>
    <property type="match status" value="1"/>
</dbReference>